<organism evidence="1 2">
    <name type="scientific">Anaerostipes amylophilus</name>
    <dbReference type="NCBI Taxonomy" id="2981779"/>
    <lineage>
        <taxon>Bacteria</taxon>
        <taxon>Bacillati</taxon>
        <taxon>Bacillota</taxon>
        <taxon>Clostridia</taxon>
        <taxon>Lachnospirales</taxon>
        <taxon>Lachnospiraceae</taxon>
        <taxon>Anaerostipes</taxon>
    </lineage>
</organism>
<dbReference type="RefSeq" id="WP_022374899.1">
    <property type="nucleotide sequence ID" value="NZ_JAOQJG010000001.1"/>
</dbReference>
<dbReference type="EMBL" id="JBBNIN010000003">
    <property type="protein sequence ID" value="MEQ2710154.1"/>
    <property type="molecule type" value="Genomic_DNA"/>
</dbReference>
<comment type="caution">
    <text evidence="1">The sequence shown here is derived from an EMBL/GenBank/DDBJ whole genome shotgun (WGS) entry which is preliminary data.</text>
</comment>
<proteinExistence type="predicted"/>
<dbReference type="Gene3D" id="3.40.50.10350">
    <property type="entry name" value="Glycerate kinase, domain 1"/>
    <property type="match status" value="1"/>
</dbReference>
<dbReference type="InterPro" id="IPR018197">
    <property type="entry name" value="Glycerate_kinase_RE-like"/>
</dbReference>
<dbReference type="GO" id="GO:0016301">
    <property type="term" value="F:kinase activity"/>
    <property type="evidence" value="ECO:0007669"/>
    <property type="project" value="UniProtKB-KW"/>
</dbReference>
<keyword evidence="1" id="KW-0418">Kinase</keyword>
<reference evidence="1 2" key="1">
    <citation type="submission" date="2024-04" db="EMBL/GenBank/DDBJ databases">
        <title>Human intestinal bacterial collection.</title>
        <authorList>
            <person name="Pauvert C."/>
            <person name="Hitch T.C.A."/>
            <person name="Clavel T."/>
        </authorList>
    </citation>
    <scope>NUCLEOTIDE SEQUENCE [LARGE SCALE GENOMIC DNA]</scope>
    <source>
        <strain evidence="1 2">CLA-AA-H249</strain>
    </source>
</reference>
<keyword evidence="2" id="KW-1185">Reference proteome</keyword>
<accession>A0ABV1ISG9</accession>
<dbReference type="Pfam" id="PF02595">
    <property type="entry name" value="Gly_kinase"/>
    <property type="match status" value="1"/>
</dbReference>
<dbReference type="Proteomes" id="UP001482154">
    <property type="component" value="Unassembled WGS sequence"/>
</dbReference>
<dbReference type="InterPro" id="IPR004381">
    <property type="entry name" value="Glycerate_kinase"/>
</dbReference>
<name>A0ABV1ISG9_9FIRM</name>
<sequence length="38" mass="4210">MKVVIAIDSLKGSLTSIQAAHAIEKGIHYTQQLMELDR</sequence>
<gene>
    <name evidence="1" type="ORF">AAAU51_03060</name>
</gene>
<keyword evidence="1" id="KW-0808">Transferase</keyword>
<evidence type="ECO:0000313" key="2">
    <source>
        <dbReference type="Proteomes" id="UP001482154"/>
    </source>
</evidence>
<evidence type="ECO:0000313" key="1">
    <source>
        <dbReference type="EMBL" id="MEQ2710154.1"/>
    </source>
</evidence>
<dbReference type="SUPFAM" id="SSF110738">
    <property type="entry name" value="Glycerate kinase I"/>
    <property type="match status" value="1"/>
</dbReference>
<dbReference type="InterPro" id="IPR036129">
    <property type="entry name" value="Glycerate_kinase_sf"/>
</dbReference>
<protein>
    <submittedName>
        <fullName evidence="1">Glycerate kinase</fullName>
    </submittedName>
</protein>